<gene>
    <name evidence="2" type="ORF">D1223_06520</name>
</gene>
<proteinExistence type="predicted"/>
<reference evidence="2 3" key="1">
    <citation type="submission" date="2018-08" db="EMBL/GenBank/DDBJ databases">
        <title>Henriciella mobilis sp. nov., isolated from seawater.</title>
        <authorList>
            <person name="Cheng H."/>
            <person name="Wu Y.-H."/>
            <person name="Xu X.-W."/>
            <person name="Guo L.-L."/>
        </authorList>
    </citation>
    <scope>NUCLEOTIDE SEQUENCE [LARGE SCALE GENOMIC DNA]</scope>
    <source>
        <strain evidence="2 3">JN25</strain>
    </source>
</reference>
<protein>
    <submittedName>
        <fullName evidence="2">DUF4164 family protein</fullName>
    </submittedName>
</protein>
<sequence>MDKVNAAADRLDSALSRLEGALESLFERAGDPGVVRRELEAMVADRARLADELDASLARERQLQALADEASEALGAAIEEVRAALNREGSS</sequence>
<dbReference type="EMBL" id="QWFX01000006">
    <property type="protein sequence ID" value="RIJ30754.1"/>
    <property type="molecule type" value="Genomic_DNA"/>
</dbReference>
<name>A0A399RK86_9PROT</name>
<dbReference type="Pfam" id="PF13747">
    <property type="entry name" value="DUF4164"/>
    <property type="match status" value="1"/>
</dbReference>
<evidence type="ECO:0000313" key="3">
    <source>
        <dbReference type="Proteomes" id="UP000266385"/>
    </source>
</evidence>
<accession>A0A399RK86</accession>
<keyword evidence="3" id="KW-1185">Reference proteome</keyword>
<comment type="caution">
    <text evidence="2">The sequence shown here is derived from an EMBL/GenBank/DDBJ whole genome shotgun (WGS) entry which is preliminary data.</text>
</comment>
<keyword evidence="1" id="KW-0175">Coiled coil</keyword>
<organism evidence="2 3">
    <name type="scientific">Henriciella mobilis</name>
    <dbReference type="NCBI Taxonomy" id="2305467"/>
    <lineage>
        <taxon>Bacteria</taxon>
        <taxon>Pseudomonadati</taxon>
        <taxon>Pseudomonadota</taxon>
        <taxon>Alphaproteobacteria</taxon>
        <taxon>Hyphomonadales</taxon>
        <taxon>Hyphomonadaceae</taxon>
        <taxon>Henriciella</taxon>
    </lineage>
</organism>
<feature type="coiled-coil region" evidence="1">
    <location>
        <begin position="1"/>
        <end position="28"/>
    </location>
</feature>
<dbReference type="OrthoDB" id="8450215at2"/>
<dbReference type="AlphaFoldDB" id="A0A399RK86"/>
<evidence type="ECO:0000256" key="1">
    <source>
        <dbReference type="SAM" id="Coils"/>
    </source>
</evidence>
<dbReference type="RefSeq" id="WP_119376060.1">
    <property type="nucleotide sequence ID" value="NZ_QWFX01000006.1"/>
</dbReference>
<dbReference type="Proteomes" id="UP000266385">
    <property type="component" value="Unassembled WGS sequence"/>
</dbReference>
<evidence type="ECO:0000313" key="2">
    <source>
        <dbReference type="EMBL" id="RIJ30754.1"/>
    </source>
</evidence>
<dbReference type="InterPro" id="IPR025310">
    <property type="entry name" value="DUF4164"/>
</dbReference>